<feature type="domain" description="dUTPase-like" evidence="1">
    <location>
        <begin position="10"/>
        <end position="68"/>
    </location>
</feature>
<sequence>MVGVLMEKSSVVTRKGFKVEAGMIDTVYRGVISDVLSILSGSQKKIKPGEPIAQIFLHVSHHPTLRKVDKNVA</sequence>
<keyword evidence="3" id="KW-1185">Reference proteome</keyword>
<proteinExistence type="predicted"/>
<reference evidence="2 3" key="1">
    <citation type="journal article" date="2019" name="Sci. Rep.">
        <title>Orb-weaving spider Araneus ventricosus genome elucidates the spidroin gene catalogue.</title>
        <authorList>
            <person name="Kono N."/>
            <person name="Nakamura H."/>
            <person name="Ohtoshi R."/>
            <person name="Moran D.A.P."/>
            <person name="Shinohara A."/>
            <person name="Yoshida Y."/>
            <person name="Fujiwara M."/>
            <person name="Mori M."/>
            <person name="Tomita M."/>
            <person name="Arakawa K."/>
        </authorList>
    </citation>
    <scope>NUCLEOTIDE SEQUENCE [LARGE SCALE GENOMIC DNA]</scope>
</reference>
<feature type="non-terminal residue" evidence="2">
    <location>
        <position position="73"/>
    </location>
</feature>
<organism evidence="2 3">
    <name type="scientific">Araneus ventricosus</name>
    <name type="common">Orbweaver spider</name>
    <name type="synonym">Epeira ventricosa</name>
    <dbReference type="NCBI Taxonomy" id="182803"/>
    <lineage>
        <taxon>Eukaryota</taxon>
        <taxon>Metazoa</taxon>
        <taxon>Ecdysozoa</taxon>
        <taxon>Arthropoda</taxon>
        <taxon>Chelicerata</taxon>
        <taxon>Arachnida</taxon>
        <taxon>Araneae</taxon>
        <taxon>Araneomorphae</taxon>
        <taxon>Entelegynae</taxon>
        <taxon>Araneoidea</taxon>
        <taxon>Araneidae</taxon>
        <taxon>Araneus</taxon>
    </lineage>
</organism>
<accession>A0A4Y2ET97</accession>
<dbReference type="OrthoDB" id="6427160at2759"/>
<dbReference type="SUPFAM" id="SSF51283">
    <property type="entry name" value="dUTPase-like"/>
    <property type="match status" value="1"/>
</dbReference>
<dbReference type="EMBL" id="BGPR01093550">
    <property type="protein sequence ID" value="GBM31398.1"/>
    <property type="molecule type" value="Genomic_DNA"/>
</dbReference>
<evidence type="ECO:0000313" key="2">
    <source>
        <dbReference type="EMBL" id="GBM31398.1"/>
    </source>
</evidence>
<dbReference type="AlphaFoldDB" id="A0A4Y2ET97"/>
<dbReference type="Pfam" id="PF00692">
    <property type="entry name" value="dUTPase"/>
    <property type="match status" value="1"/>
</dbReference>
<protein>
    <recommendedName>
        <fullName evidence="1">dUTPase-like domain-containing protein</fullName>
    </recommendedName>
</protein>
<dbReference type="Proteomes" id="UP000499080">
    <property type="component" value="Unassembled WGS sequence"/>
</dbReference>
<gene>
    <name evidence="2" type="ORF">AVEN_6826_1</name>
</gene>
<comment type="caution">
    <text evidence="2">The sequence shown here is derived from an EMBL/GenBank/DDBJ whole genome shotgun (WGS) entry which is preliminary data.</text>
</comment>
<dbReference type="InterPro" id="IPR029054">
    <property type="entry name" value="dUTPase-like"/>
</dbReference>
<dbReference type="Gene3D" id="2.70.40.10">
    <property type="match status" value="1"/>
</dbReference>
<evidence type="ECO:0000313" key="3">
    <source>
        <dbReference type="Proteomes" id="UP000499080"/>
    </source>
</evidence>
<dbReference type="InterPro" id="IPR036157">
    <property type="entry name" value="dUTPase-like_sf"/>
</dbReference>
<name>A0A4Y2ET97_ARAVE</name>
<evidence type="ECO:0000259" key="1">
    <source>
        <dbReference type="Pfam" id="PF00692"/>
    </source>
</evidence>